<dbReference type="EMBL" id="JAELXT010000011">
    <property type="protein sequence ID" value="MBJ6126180.1"/>
    <property type="molecule type" value="Genomic_DNA"/>
</dbReference>
<dbReference type="InterPro" id="IPR019734">
    <property type="entry name" value="TPR_rpt"/>
</dbReference>
<evidence type="ECO:0000313" key="7">
    <source>
        <dbReference type="EMBL" id="MBJ6126180.1"/>
    </source>
</evidence>
<dbReference type="PANTHER" id="PTHR47870:SF1">
    <property type="entry name" value="CYTOCHROME C-TYPE BIOGENESIS PROTEIN CCMH"/>
    <property type="match status" value="1"/>
</dbReference>
<dbReference type="RefSeq" id="WP_199049434.1">
    <property type="nucleotide sequence ID" value="NZ_JAELXT010000011.1"/>
</dbReference>
<dbReference type="SMART" id="SM00028">
    <property type="entry name" value="TPR"/>
    <property type="match status" value="3"/>
</dbReference>
<dbReference type="Proteomes" id="UP000620670">
    <property type="component" value="Unassembled WGS sequence"/>
</dbReference>
<evidence type="ECO:0000259" key="6">
    <source>
        <dbReference type="Pfam" id="PF23914"/>
    </source>
</evidence>
<dbReference type="InterPro" id="IPR017560">
    <property type="entry name" value="Cyt_c_biogenesis_CcmI"/>
</dbReference>
<name>A0ABS0Y2E3_9HYPH</name>
<evidence type="ECO:0000313" key="8">
    <source>
        <dbReference type="Proteomes" id="UP000620670"/>
    </source>
</evidence>
<protein>
    <submittedName>
        <fullName evidence="7">C-type cytochrome biogenesis protein CcmI</fullName>
    </submittedName>
</protein>
<sequence length="370" mass="39600">MVIWIILLAMTAAAVMAVLWPLSRHYAVGRQADPDTQFYRSQIGEIERDLARGVLLPGEAEAAKAEAGRRLLRATGLQAEEAFAAVGEPALRRRRAASTLALSIVPLLALATYEIYGSPQLLSQPPGAQLQQAQQAGNMNLLGAVAEIEAHLARNPQDGRGWEVIAPVYLRMGRIEDAVKAYESAIRYQTPDAVRFANYGEVLVLAKDGLITAEAQAAFEQALKLDPSAPKAQFYLARAAVQDGQTDKAKTIFQEMLASSPADAPWVDAVRQELAALGAPQPEAAPAATTPQIGPEAIAGMVAGLASRLESQGGTAEEWARLMRSYAVLGQRDKAADAAKRAREALAQDTEALKTIDTMAQELKLTDAQP</sequence>
<evidence type="ECO:0000256" key="5">
    <source>
        <dbReference type="PROSITE-ProRule" id="PRU00339"/>
    </source>
</evidence>
<accession>A0ABS0Y2E3</accession>
<dbReference type="SUPFAM" id="SSF48452">
    <property type="entry name" value="TPR-like"/>
    <property type="match status" value="1"/>
</dbReference>
<evidence type="ECO:0000256" key="3">
    <source>
        <dbReference type="ARBA" id="ARBA00022748"/>
    </source>
</evidence>
<gene>
    <name evidence="7" type="primary">ccmI</name>
    <name evidence="7" type="ORF">JAO75_12285</name>
</gene>
<dbReference type="Gene3D" id="1.25.40.10">
    <property type="entry name" value="Tetratricopeptide repeat domain"/>
    <property type="match status" value="1"/>
</dbReference>
<keyword evidence="8" id="KW-1185">Reference proteome</keyword>
<dbReference type="InterPro" id="IPR056413">
    <property type="entry name" value="TPR_CcmH_CycH"/>
</dbReference>
<comment type="caution">
    <text evidence="7">The sequence shown here is derived from an EMBL/GenBank/DDBJ whole genome shotgun (WGS) entry which is preliminary data.</text>
</comment>
<evidence type="ECO:0000256" key="2">
    <source>
        <dbReference type="ARBA" id="ARBA00022737"/>
    </source>
</evidence>
<dbReference type="PANTHER" id="PTHR47870">
    <property type="entry name" value="CYTOCHROME C-TYPE BIOGENESIS PROTEIN CCMH"/>
    <property type="match status" value="1"/>
</dbReference>
<feature type="repeat" description="TPR" evidence="5">
    <location>
        <begin position="159"/>
        <end position="192"/>
    </location>
</feature>
<evidence type="ECO:0000256" key="1">
    <source>
        <dbReference type="ARBA" id="ARBA00004196"/>
    </source>
</evidence>
<proteinExistence type="predicted"/>
<feature type="domain" description="Cytochrome c-type biogenesis protein H TPR" evidence="6">
    <location>
        <begin position="150"/>
        <end position="265"/>
    </location>
</feature>
<dbReference type="InterPro" id="IPR011990">
    <property type="entry name" value="TPR-like_helical_dom_sf"/>
</dbReference>
<dbReference type="Pfam" id="PF23914">
    <property type="entry name" value="TPR_CcmH_CycH"/>
    <property type="match status" value="1"/>
</dbReference>
<reference evidence="8" key="1">
    <citation type="submission" date="2020-12" db="EMBL/GenBank/DDBJ databases">
        <title>Hymenobacter sp.</title>
        <authorList>
            <person name="Kim M.K."/>
        </authorList>
    </citation>
    <scope>NUCLEOTIDE SEQUENCE [LARGE SCALE GENOMIC DNA]</scope>
    <source>
        <strain evidence="8">BT325</strain>
    </source>
</reference>
<keyword evidence="4 5" id="KW-0802">TPR repeat</keyword>
<dbReference type="PROSITE" id="PS50005">
    <property type="entry name" value="TPR"/>
    <property type="match status" value="1"/>
</dbReference>
<keyword evidence="2" id="KW-0677">Repeat</keyword>
<keyword evidence="3" id="KW-0201">Cytochrome c-type biogenesis</keyword>
<dbReference type="NCBIfam" id="TIGR03142">
    <property type="entry name" value="cytochro_ccmI"/>
    <property type="match status" value="1"/>
</dbReference>
<comment type="subcellular location">
    <subcellularLocation>
        <location evidence="1">Cell envelope</location>
    </subcellularLocation>
</comment>
<dbReference type="InterPro" id="IPR051263">
    <property type="entry name" value="C-type_cytochrome_biogenesis"/>
</dbReference>
<evidence type="ECO:0000256" key="4">
    <source>
        <dbReference type="ARBA" id="ARBA00022803"/>
    </source>
</evidence>
<organism evidence="7 8">
    <name type="scientific">Microvirga splendida</name>
    <dbReference type="NCBI Taxonomy" id="2795727"/>
    <lineage>
        <taxon>Bacteria</taxon>
        <taxon>Pseudomonadati</taxon>
        <taxon>Pseudomonadota</taxon>
        <taxon>Alphaproteobacteria</taxon>
        <taxon>Hyphomicrobiales</taxon>
        <taxon>Methylobacteriaceae</taxon>
        <taxon>Microvirga</taxon>
    </lineage>
</organism>